<proteinExistence type="inferred from homology"/>
<dbReference type="InterPro" id="IPR000835">
    <property type="entry name" value="HTH_MarR-typ"/>
</dbReference>
<dbReference type="InterPro" id="IPR036388">
    <property type="entry name" value="WH-like_DNA-bd_sf"/>
</dbReference>
<dbReference type="Proteomes" id="UP000320244">
    <property type="component" value="Unassembled WGS sequence"/>
</dbReference>
<dbReference type="InterPro" id="IPR000600">
    <property type="entry name" value="ROK"/>
</dbReference>
<name>A0A563DVY4_9MICO</name>
<dbReference type="PANTHER" id="PTHR18964:SF149">
    <property type="entry name" value="BIFUNCTIONAL UDP-N-ACETYLGLUCOSAMINE 2-EPIMERASE_N-ACETYLMANNOSAMINE KINASE"/>
    <property type="match status" value="1"/>
</dbReference>
<organism evidence="3 4">
    <name type="scientific">Leekyejoonella antrihumi</name>
    <dbReference type="NCBI Taxonomy" id="1660198"/>
    <lineage>
        <taxon>Bacteria</taxon>
        <taxon>Bacillati</taxon>
        <taxon>Actinomycetota</taxon>
        <taxon>Actinomycetes</taxon>
        <taxon>Micrococcales</taxon>
        <taxon>Dermacoccaceae</taxon>
        <taxon>Leekyejoonella</taxon>
    </lineage>
</organism>
<dbReference type="SUPFAM" id="SSF53067">
    <property type="entry name" value="Actin-like ATPase domain"/>
    <property type="match status" value="1"/>
</dbReference>
<dbReference type="Pfam" id="PF12802">
    <property type="entry name" value="MarR_2"/>
    <property type="match status" value="1"/>
</dbReference>
<dbReference type="SUPFAM" id="SSF46785">
    <property type="entry name" value="Winged helix' DNA-binding domain"/>
    <property type="match status" value="1"/>
</dbReference>
<reference evidence="3 4" key="2">
    <citation type="submission" date="2019-08" db="EMBL/GenBank/DDBJ databases">
        <title>Jejuicoccus antrihumi gen. nov., sp. nov., a new member of the family Dermacoccaceae isolated from a cave.</title>
        <authorList>
            <person name="Schumann P."/>
            <person name="Kim I.S."/>
        </authorList>
    </citation>
    <scope>NUCLEOTIDE SEQUENCE [LARGE SCALE GENOMIC DNA]</scope>
    <source>
        <strain evidence="3 4">C5-26</strain>
    </source>
</reference>
<sequence>MMTSPVGRSGVDAGAAPRQVSLRSVHVEQVLALLRSGPVSRAELGARTALSRATISSIVGDLIDQGIAVNLPPGPDRRAGSGRPAQAVALSQHRVRSVGVDFRLDGASVALADPLQQVTGTISRTHRRGLNWQDRTTIALEAIRTLCARHGVDLAAPQGIGVGVPGPVPLTPSGAPWRVMVHRLQDELAAPVYVDNNLRLSALAETIWSTRPGPASLLYFHLGRGIGGGVVIDGRLYRGATGSAGELGHVTVTENGPRCHCGKHGCLEQHAALPALLRRAGLTGDRRAVDQVAADPRLAGPLHDAAGLCGRVVGDALAALDICHVIVGGILAHVPDDTLTRFTDAARERLLPSIRGALQIRPSTLQDAGALGGLALVHHNTPVLQGYLVRASTSYESTQQSR</sequence>
<dbReference type="Gene3D" id="3.30.420.40">
    <property type="match status" value="2"/>
</dbReference>
<dbReference type="InterPro" id="IPR036390">
    <property type="entry name" value="WH_DNA-bd_sf"/>
</dbReference>
<comment type="similarity">
    <text evidence="1">Belongs to the ROK (NagC/XylR) family.</text>
</comment>
<dbReference type="PROSITE" id="PS01125">
    <property type="entry name" value="ROK"/>
    <property type="match status" value="1"/>
</dbReference>
<dbReference type="InterPro" id="IPR043129">
    <property type="entry name" value="ATPase_NBD"/>
</dbReference>
<gene>
    <name evidence="3" type="ORF">FGL98_18520</name>
</gene>
<accession>A0A563DVY4</accession>
<evidence type="ECO:0000313" key="3">
    <source>
        <dbReference type="EMBL" id="TWP34103.1"/>
    </source>
</evidence>
<dbReference type="Pfam" id="PF00480">
    <property type="entry name" value="ROK"/>
    <property type="match status" value="1"/>
</dbReference>
<dbReference type="OrthoDB" id="4083144at2"/>
<dbReference type="Gene3D" id="1.10.10.10">
    <property type="entry name" value="Winged helix-like DNA-binding domain superfamily/Winged helix DNA-binding domain"/>
    <property type="match status" value="1"/>
</dbReference>
<feature type="domain" description="HTH marR-type" evidence="2">
    <location>
        <begin position="30"/>
        <end position="79"/>
    </location>
</feature>
<keyword evidence="4" id="KW-1185">Reference proteome</keyword>
<dbReference type="EMBL" id="VCQV01000031">
    <property type="protein sequence ID" value="TWP34103.1"/>
    <property type="molecule type" value="Genomic_DNA"/>
</dbReference>
<protein>
    <submittedName>
        <fullName evidence="3">ROK family protein</fullName>
    </submittedName>
</protein>
<reference evidence="3 4" key="1">
    <citation type="submission" date="2019-05" db="EMBL/GenBank/DDBJ databases">
        <authorList>
            <person name="Lee S.D."/>
        </authorList>
    </citation>
    <scope>NUCLEOTIDE SEQUENCE [LARGE SCALE GENOMIC DNA]</scope>
    <source>
        <strain evidence="3 4">C5-26</strain>
    </source>
</reference>
<comment type="caution">
    <text evidence="3">The sequence shown here is derived from an EMBL/GenBank/DDBJ whole genome shotgun (WGS) entry which is preliminary data.</text>
</comment>
<evidence type="ECO:0000313" key="4">
    <source>
        <dbReference type="Proteomes" id="UP000320244"/>
    </source>
</evidence>
<evidence type="ECO:0000256" key="1">
    <source>
        <dbReference type="ARBA" id="ARBA00006479"/>
    </source>
</evidence>
<evidence type="ECO:0000259" key="2">
    <source>
        <dbReference type="Pfam" id="PF12802"/>
    </source>
</evidence>
<dbReference type="InterPro" id="IPR049874">
    <property type="entry name" value="ROK_cs"/>
</dbReference>
<dbReference type="GO" id="GO:0003700">
    <property type="term" value="F:DNA-binding transcription factor activity"/>
    <property type="evidence" value="ECO:0007669"/>
    <property type="project" value="InterPro"/>
</dbReference>
<dbReference type="AlphaFoldDB" id="A0A563DVY4"/>
<dbReference type="PANTHER" id="PTHR18964">
    <property type="entry name" value="ROK (REPRESSOR, ORF, KINASE) FAMILY"/>
    <property type="match status" value="1"/>
</dbReference>